<sequence>MTRNKKVALGVVTTLLVAAPIAAVTSCGNNYTEGDVFFVSDGGSIYDKSFNQQGAASVAAILNKKRLDTGDYYVPKGHDSGSLYTGYEVAANVSKKIVVGTGFLHQPPVENWVKMHGSFLKFILADVQVDKNNDAFKGNVAGISYKTKQSGFLAGYLSAQYLVEIKKDTTPTLGTFGGGNFPAVTDFMVGFVLGGKYYNDKHPDLKNKVKFATFAKEIDYTNSGFQLNKGQSKATRLVEEGADVILPVAGPQTADVIDVIKNKTGKFVIGVDTDQKLKFPGYENLFITSITKNIKESVIAVYNKVTGKKAKSWTKGYGDTTWGTIENKLTGIAKPGMVNAEVIYNKIINDVSLLKSIPNRVKDQNWDDALKIIKSLKR</sequence>
<evidence type="ECO:0000259" key="7">
    <source>
        <dbReference type="Pfam" id="PF02608"/>
    </source>
</evidence>
<dbReference type="AlphaFoldDB" id="A0A4V2NI88"/>
<keyword evidence="3 6" id="KW-0732">Signal</keyword>
<proteinExistence type="predicted"/>
<evidence type="ECO:0000256" key="4">
    <source>
        <dbReference type="ARBA" id="ARBA00023136"/>
    </source>
</evidence>
<evidence type="ECO:0000313" key="9">
    <source>
        <dbReference type="Proteomes" id="UP000294192"/>
    </source>
</evidence>
<dbReference type="CDD" id="cd06354">
    <property type="entry name" value="PBP1_PrnA-like"/>
    <property type="match status" value="1"/>
</dbReference>
<keyword evidence="5" id="KW-0449">Lipoprotein</keyword>
<keyword evidence="2" id="KW-1003">Cell membrane</keyword>
<feature type="domain" description="ABC transporter substrate-binding protein PnrA-like" evidence="7">
    <location>
        <begin position="39"/>
        <end position="346"/>
    </location>
</feature>
<dbReference type="PROSITE" id="PS51257">
    <property type="entry name" value="PROKAR_LIPOPROTEIN"/>
    <property type="match status" value="1"/>
</dbReference>
<feature type="signal peptide" evidence="6">
    <location>
        <begin position="1"/>
        <end position="23"/>
    </location>
</feature>
<reference evidence="8 9" key="1">
    <citation type="submission" date="2018-02" db="EMBL/GenBank/DDBJ databases">
        <title>Mycoplasma marinum and Mycoplasma todarodis sp. nov., moderately halophilic and psychrotolerant mycoplasmas isolated from cephalopods.</title>
        <authorList>
            <person name="Viver T."/>
        </authorList>
    </citation>
    <scope>NUCLEOTIDE SEQUENCE [LARGE SCALE GENOMIC DNA]</scope>
    <source>
        <strain evidence="8 9">PE</strain>
    </source>
</reference>
<evidence type="ECO:0000256" key="6">
    <source>
        <dbReference type="SAM" id="SignalP"/>
    </source>
</evidence>
<dbReference type="OrthoDB" id="9769871at2"/>
<dbReference type="Pfam" id="PF02608">
    <property type="entry name" value="Bmp"/>
    <property type="match status" value="1"/>
</dbReference>
<feature type="chain" id="PRO_5020570516" description="ABC transporter substrate-binding protein PnrA-like domain-containing protein" evidence="6">
    <location>
        <begin position="24"/>
        <end position="378"/>
    </location>
</feature>
<dbReference type="InterPro" id="IPR008107">
    <property type="entry name" value="Mycoplasma_p48"/>
</dbReference>
<dbReference type="EMBL" id="PSZO01000007">
    <property type="protein sequence ID" value="TCG11428.1"/>
    <property type="molecule type" value="Genomic_DNA"/>
</dbReference>
<name>A0A4V2NI88_9MOLU</name>
<evidence type="ECO:0000256" key="3">
    <source>
        <dbReference type="ARBA" id="ARBA00022729"/>
    </source>
</evidence>
<dbReference type="RefSeq" id="WP_131598841.1">
    <property type="nucleotide sequence ID" value="NZ_PSZO01000007.1"/>
</dbReference>
<evidence type="ECO:0000256" key="1">
    <source>
        <dbReference type="ARBA" id="ARBA00004236"/>
    </source>
</evidence>
<dbReference type="InterPro" id="IPR050957">
    <property type="entry name" value="BMP_lipoprotein"/>
</dbReference>
<accession>A0A4V2NI88</accession>
<dbReference type="PANTHER" id="PTHR34296:SF2">
    <property type="entry name" value="ABC TRANSPORTER GUANOSINE-BINDING PROTEIN NUPN"/>
    <property type="match status" value="1"/>
</dbReference>
<keyword evidence="4" id="KW-0472">Membrane</keyword>
<keyword evidence="9" id="KW-1185">Reference proteome</keyword>
<evidence type="ECO:0000313" key="8">
    <source>
        <dbReference type="EMBL" id="TCG11428.1"/>
    </source>
</evidence>
<evidence type="ECO:0000256" key="5">
    <source>
        <dbReference type="ARBA" id="ARBA00023288"/>
    </source>
</evidence>
<dbReference type="PANTHER" id="PTHR34296">
    <property type="entry name" value="TRANSCRIPTIONAL ACTIVATOR PROTEIN MED"/>
    <property type="match status" value="1"/>
</dbReference>
<dbReference type="GO" id="GO:0005886">
    <property type="term" value="C:plasma membrane"/>
    <property type="evidence" value="ECO:0007669"/>
    <property type="project" value="UniProtKB-SubCell"/>
</dbReference>
<dbReference type="Gene3D" id="3.40.50.2300">
    <property type="match status" value="2"/>
</dbReference>
<comment type="caution">
    <text evidence="8">The sequence shown here is derived from an EMBL/GenBank/DDBJ whole genome shotgun (WGS) entry which is preliminary data.</text>
</comment>
<comment type="subcellular location">
    <subcellularLocation>
        <location evidence="1">Cell membrane</location>
    </subcellularLocation>
</comment>
<protein>
    <recommendedName>
        <fullName evidence="7">ABC transporter substrate-binding protein PnrA-like domain-containing protein</fullName>
    </recommendedName>
</protein>
<evidence type="ECO:0000256" key="2">
    <source>
        <dbReference type="ARBA" id="ARBA00022475"/>
    </source>
</evidence>
<gene>
    <name evidence="8" type="ORF">C4B24_02035</name>
</gene>
<dbReference type="Proteomes" id="UP000294192">
    <property type="component" value="Unassembled WGS sequence"/>
</dbReference>
<dbReference type="InterPro" id="IPR003760">
    <property type="entry name" value="PnrA-like"/>
</dbReference>
<organism evidence="8 9">
    <name type="scientific">Mycoplasma marinum</name>
    <dbReference type="NCBI Taxonomy" id="1937190"/>
    <lineage>
        <taxon>Bacteria</taxon>
        <taxon>Bacillati</taxon>
        <taxon>Mycoplasmatota</taxon>
        <taxon>Mollicutes</taxon>
        <taxon>Mycoplasmataceae</taxon>
        <taxon>Mycoplasma</taxon>
    </lineage>
</organism>
<dbReference type="PRINTS" id="PR01733">
    <property type="entry name" value="LIPPROTEIN48"/>
</dbReference>